<dbReference type="Pfam" id="PF01578">
    <property type="entry name" value="Cytochrom_C_asm"/>
    <property type="match status" value="1"/>
</dbReference>
<dbReference type="EMBL" id="UINC01009165">
    <property type="protein sequence ID" value="SVA41120.1"/>
    <property type="molecule type" value="Genomic_DNA"/>
</dbReference>
<sequence length="623" mass="70708">MLLLLSISLGGIILPRDFDHRDIPIHENGRIKPLDTFVRNQLLAIYGKRSIKSKTLQKEISSTELSAIDWFFDIVLNPKEGDKYSVFNIKNPEVVGSLGLHWDSHHLYNSSEVLSGLKNQLDYIVNIQGKPENELTQFDKQILQVYSNVIRYQELSYSLSCLLPMIQIQDNTIAQILSVNPGDKLSYYQLMRKANELSPLMEKLLNKNREEWSESDHELQHIMGVLNEIDQDKFARILKIIPPQIGNQNKAWLSPWELMESRTIGPNQEKLLITLELFLESRIEKNTVKSNSVLAEYEDLLTHPFNGLFNIDNIKLETWTNKANLFYKSISLYLLAFFLLAISWMTKPKLLRRISFFCLLGGLAFHFYGILLRIIIMQRPPVSTLYESIIFVSLIGVICALLLEYNRKDGMGIFMGAIIGGVLHFVGFGYADDGDTLGMLVAVLNSNFWLATHVTTITTGYGTSLFAGLLGHVYLLQIIRNPNNTEYLKKVNANMFGATLFALFFTLFGTILGGIWADQSWGRFWGWDPKENGALLIVMWQIMMLHLRITGMVKPLGFALGMILNNIVVILAWFGVNLLSVGLHSYGFASGIARNLALFIAIELITGFGTYYWAKSRRKGITA</sequence>
<dbReference type="GO" id="GO:0017004">
    <property type="term" value="P:cytochrome complex assembly"/>
    <property type="evidence" value="ECO:0007669"/>
    <property type="project" value="UniProtKB-KW"/>
</dbReference>
<feature type="transmembrane region" description="Helical" evidence="6">
    <location>
        <begin position="356"/>
        <end position="376"/>
    </location>
</feature>
<dbReference type="PANTHER" id="PTHR30071:SF1">
    <property type="entry name" value="CYTOCHROME B_B6 PROTEIN-RELATED"/>
    <property type="match status" value="1"/>
</dbReference>
<feature type="transmembrane region" description="Helical" evidence="6">
    <location>
        <begin position="496"/>
        <end position="517"/>
    </location>
</feature>
<dbReference type="PANTHER" id="PTHR30071">
    <property type="entry name" value="HEME EXPORTER PROTEIN C"/>
    <property type="match status" value="1"/>
</dbReference>
<evidence type="ECO:0000256" key="6">
    <source>
        <dbReference type="SAM" id="Phobius"/>
    </source>
</evidence>
<evidence type="ECO:0000256" key="5">
    <source>
        <dbReference type="ARBA" id="ARBA00023136"/>
    </source>
</evidence>
<feature type="transmembrane region" description="Helical" evidence="6">
    <location>
        <begin position="388"/>
        <end position="405"/>
    </location>
</feature>
<evidence type="ECO:0000256" key="4">
    <source>
        <dbReference type="ARBA" id="ARBA00022989"/>
    </source>
</evidence>
<feature type="domain" description="Cytochrome c assembly protein" evidence="7">
    <location>
        <begin position="383"/>
        <end position="584"/>
    </location>
</feature>
<keyword evidence="5 6" id="KW-0472">Membrane</keyword>
<evidence type="ECO:0000313" key="8">
    <source>
        <dbReference type="EMBL" id="SVA41120.1"/>
    </source>
</evidence>
<feature type="transmembrane region" description="Helical" evidence="6">
    <location>
        <begin position="596"/>
        <end position="614"/>
    </location>
</feature>
<protein>
    <recommendedName>
        <fullName evidence="7">Cytochrome c assembly protein domain-containing protein</fullName>
    </recommendedName>
</protein>
<name>A0A381VLE5_9ZZZZ</name>
<feature type="transmembrane region" description="Helical" evidence="6">
    <location>
        <begin position="451"/>
        <end position="475"/>
    </location>
</feature>
<reference evidence="8" key="1">
    <citation type="submission" date="2018-05" db="EMBL/GenBank/DDBJ databases">
        <authorList>
            <person name="Lanie J.A."/>
            <person name="Ng W.-L."/>
            <person name="Kazmierczak K.M."/>
            <person name="Andrzejewski T.M."/>
            <person name="Davidsen T.M."/>
            <person name="Wayne K.J."/>
            <person name="Tettelin H."/>
            <person name="Glass J.I."/>
            <person name="Rusch D."/>
            <person name="Podicherti R."/>
            <person name="Tsui H.-C.T."/>
            <person name="Winkler M.E."/>
        </authorList>
    </citation>
    <scope>NUCLEOTIDE SEQUENCE</scope>
</reference>
<comment type="subcellular location">
    <subcellularLocation>
        <location evidence="1">Membrane</location>
        <topology evidence="1">Multi-pass membrane protein</topology>
    </subcellularLocation>
</comment>
<evidence type="ECO:0000256" key="3">
    <source>
        <dbReference type="ARBA" id="ARBA00022748"/>
    </source>
</evidence>
<feature type="transmembrane region" description="Helical" evidence="6">
    <location>
        <begin position="556"/>
        <end position="576"/>
    </location>
</feature>
<gene>
    <name evidence="8" type="ORF">METZ01_LOCUS93974</name>
</gene>
<feature type="transmembrane region" description="Helical" evidence="6">
    <location>
        <begin position="412"/>
        <end position="431"/>
    </location>
</feature>
<evidence type="ECO:0000259" key="7">
    <source>
        <dbReference type="Pfam" id="PF01578"/>
    </source>
</evidence>
<dbReference type="InterPro" id="IPR002541">
    <property type="entry name" value="Cyt_c_assembly"/>
</dbReference>
<keyword evidence="2 6" id="KW-0812">Transmembrane</keyword>
<evidence type="ECO:0000256" key="1">
    <source>
        <dbReference type="ARBA" id="ARBA00004141"/>
    </source>
</evidence>
<dbReference type="InterPro" id="IPR045062">
    <property type="entry name" value="Cyt_c_biogenesis_CcsA/CcmC"/>
</dbReference>
<accession>A0A381VLE5</accession>
<keyword evidence="4 6" id="KW-1133">Transmembrane helix</keyword>
<feature type="transmembrane region" description="Helical" evidence="6">
    <location>
        <begin position="532"/>
        <end position="549"/>
    </location>
</feature>
<dbReference type="GO" id="GO:0005886">
    <property type="term" value="C:plasma membrane"/>
    <property type="evidence" value="ECO:0007669"/>
    <property type="project" value="TreeGrafter"/>
</dbReference>
<keyword evidence="3" id="KW-0201">Cytochrome c-type biogenesis</keyword>
<dbReference type="AlphaFoldDB" id="A0A381VLE5"/>
<dbReference type="GO" id="GO:0020037">
    <property type="term" value="F:heme binding"/>
    <property type="evidence" value="ECO:0007669"/>
    <property type="project" value="InterPro"/>
</dbReference>
<organism evidence="8">
    <name type="scientific">marine metagenome</name>
    <dbReference type="NCBI Taxonomy" id="408172"/>
    <lineage>
        <taxon>unclassified sequences</taxon>
        <taxon>metagenomes</taxon>
        <taxon>ecological metagenomes</taxon>
    </lineage>
</organism>
<feature type="transmembrane region" description="Helical" evidence="6">
    <location>
        <begin position="325"/>
        <end position="344"/>
    </location>
</feature>
<evidence type="ECO:0000256" key="2">
    <source>
        <dbReference type="ARBA" id="ARBA00022692"/>
    </source>
</evidence>
<proteinExistence type="predicted"/>